<dbReference type="Proteomes" id="UP000595917">
    <property type="component" value="Chromosome"/>
</dbReference>
<name>A0A7T8B9C2_9SPIR</name>
<feature type="coiled-coil region" evidence="1">
    <location>
        <begin position="294"/>
        <end position="365"/>
    </location>
</feature>
<evidence type="ECO:0000313" key="3">
    <source>
        <dbReference type="Proteomes" id="UP000595917"/>
    </source>
</evidence>
<keyword evidence="1" id="KW-0175">Coiled coil</keyword>
<accession>A0A7T8B9C2</accession>
<dbReference type="AlphaFoldDB" id="A0A7T8B9C2"/>
<evidence type="ECO:0000256" key="1">
    <source>
        <dbReference type="SAM" id="Coils"/>
    </source>
</evidence>
<dbReference type="EMBL" id="CP067089">
    <property type="protein sequence ID" value="QQO08312.1"/>
    <property type="molecule type" value="Genomic_DNA"/>
</dbReference>
<gene>
    <name evidence="2" type="ORF">JFL75_15440</name>
</gene>
<dbReference type="KEGG" id="bhc:JFL75_15440"/>
<reference evidence="2" key="1">
    <citation type="submission" date="2021-01" db="EMBL/GenBank/DDBJ databases">
        <title>Description of Breznakiella homolactica.</title>
        <authorList>
            <person name="Song Y."/>
            <person name="Brune A."/>
        </authorList>
    </citation>
    <scope>NUCLEOTIDE SEQUENCE</scope>
    <source>
        <strain evidence="2">RmG30</strain>
    </source>
</reference>
<protein>
    <submittedName>
        <fullName evidence="2">Uncharacterized protein</fullName>
    </submittedName>
</protein>
<organism evidence="2 3">
    <name type="scientific">Breznakiella homolactica</name>
    <dbReference type="NCBI Taxonomy" id="2798577"/>
    <lineage>
        <taxon>Bacteria</taxon>
        <taxon>Pseudomonadati</taxon>
        <taxon>Spirochaetota</taxon>
        <taxon>Spirochaetia</taxon>
        <taxon>Spirochaetales</taxon>
        <taxon>Breznakiellaceae</taxon>
        <taxon>Breznakiella</taxon>
    </lineage>
</organism>
<dbReference type="RefSeq" id="WP_215625618.1">
    <property type="nucleotide sequence ID" value="NZ_CP067089.2"/>
</dbReference>
<evidence type="ECO:0000313" key="2">
    <source>
        <dbReference type="EMBL" id="QQO08312.1"/>
    </source>
</evidence>
<keyword evidence="3" id="KW-1185">Reference proteome</keyword>
<sequence length="370" mass="42154">MDERKKVIKDLEIKKSEDQKSLNLMLEDFGESLIKRLVDENLQAEAGAARTEYLEIQRELEESQTRIRQIETDSSRIKAVEDELLGIAQEQGTGNKELVDLYTRLGESLAEDPAFSAFAAPYRSQLDNLIPKIESLEETLGVLDEKNNGNFFNWVGNNAKSMVLRTSLKNSQTSLRKLYTSMGERFSHLTHEETITNSGVLSILGETEKIRTSLTDLETRSAVLKEERRRIGESFGSESNPAKIIDGLEKNREQKKKNLQAVYLRFGDYVSAGERKKEFSKYFDNEDKLLLTRIHDLRDAVADTQNRIVKLEAAIKIDEEKAEILKLEKATEEQRMRISAAEKTISEFSIKIEDIKKKIAELQEIAGTDS</sequence>
<proteinExistence type="predicted"/>